<dbReference type="EMBL" id="ML733423">
    <property type="protein sequence ID" value="KAB8221111.1"/>
    <property type="molecule type" value="Genomic_DNA"/>
</dbReference>
<protein>
    <submittedName>
        <fullName evidence="2">Uncharacterized protein</fullName>
    </submittedName>
</protein>
<keyword evidence="3" id="KW-1185">Reference proteome</keyword>
<organism evidence="2 3">
    <name type="scientific">Aspergillus novoparasiticus</name>
    <dbReference type="NCBI Taxonomy" id="986946"/>
    <lineage>
        <taxon>Eukaryota</taxon>
        <taxon>Fungi</taxon>
        <taxon>Dikarya</taxon>
        <taxon>Ascomycota</taxon>
        <taxon>Pezizomycotina</taxon>
        <taxon>Eurotiomycetes</taxon>
        <taxon>Eurotiomycetidae</taxon>
        <taxon>Eurotiales</taxon>
        <taxon>Aspergillaceae</taxon>
        <taxon>Aspergillus</taxon>
        <taxon>Aspergillus subgen. Circumdati</taxon>
    </lineage>
</organism>
<name>A0A5N6EU45_9EURO</name>
<feature type="region of interest" description="Disordered" evidence="1">
    <location>
        <begin position="54"/>
        <end position="89"/>
    </location>
</feature>
<evidence type="ECO:0000313" key="2">
    <source>
        <dbReference type="EMBL" id="KAB8221111.1"/>
    </source>
</evidence>
<proteinExistence type="predicted"/>
<dbReference type="Proteomes" id="UP000326799">
    <property type="component" value="Unassembled WGS sequence"/>
</dbReference>
<evidence type="ECO:0000313" key="3">
    <source>
        <dbReference type="Proteomes" id="UP000326799"/>
    </source>
</evidence>
<reference evidence="2 3" key="1">
    <citation type="submission" date="2019-04" db="EMBL/GenBank/DDBJ databases">
        <title>Fungal friends and foes A comparative genomics study of 23 Aspergillus species from section Flavi.</title>
        <authorList>
            <consortium name="DOE Joint Genome Institute"/>
            <person name="Kjaerbolling I."/>
            <person name="Vesth T.C."/>
            <person name="Frisvad J.C."/>
            <person name="Nybo J.L."/>
            <person name="Theobald S."/>
            <person name="Kildgaard S."/>
            <person name="Petersen T.I."/>
            <person name="Kuo A."/>
            <person name="Sato A."/>
            <person name="Lyhne E.K."/>
            <person name="Kogle M.E."/>
            <person name="Wiebenga A."/>
            <person name="Kun R.S."/>
            <person name="Lubbers R.J."/>
            <person name="Makela M.R."/>
            <person name="Barry K."/>
            <person name="Chovatia M."/>
            <person name="Clum A."/>
            <person name="Daum C."/>
            <person name="Haridas S."/>
            <person name="He G."/>
            <person name="LaButti K."/>
            <person name="Lipzen A."/>
            <person name="Mondo S."/>
            <person name="Pangilinan J."/>
            <person name="Riley R."/>
            <person name="Salamov A."/>
            <person name="Simmons B.A."/>
            <person name="Magnuson J.K."/>
            <person name="Henrissat B."/>
            <person name="Mortensen U.H."/>
            <person name="Larsen T.O."/>
            <person name="De vries R.P."/>
            <person name="Grigoriev I.V."/>
            <person name="Machida M."/>
            <person name="Baker S.E."/>
            <person name="Andersen M.R."/>
        </authorList>
    </citation>
    <scope>NUCLEOTIDE SEQUENCE [LARGE SCALE GENOMIC DNA]</scope>
    <source>
        <strain evidence="2 3">CBS 126849</strain>
    </source>
</reference>
<dbReference type="AlphaFoldDB" id="A0A5N6EU45"/>
<evidence type="ECO:0000256" key="1">
    <source>
        <dbReference type="SAM" id="MobiDB-lite"/>
    </source>
</evidence>
<accession>A0A5N6EU45</accession>
<sequence length="170" mass="19233">MRFEERAPTLIVDSTDPPWEKRIPHPRLIRQNTTKIINEETLWLSADDRSRTTVRLSSRSHPPKPIAIRLPREREGEPPTPTGWLPPRSGNDSYRLGLVQKIVGSRARLKITEGVYVGVRGSEISWTPLCVTSRDGYRPLLGLLFGNNFKVENQNSRVGGLIRAASEYGH</sequence>
<gene>
    <name evidence="2" type="ORF">BDV33DRAFT_171049</name>
</gene>